<dbReference type="Pfam" id="PF00005">
    <property type="entry name" value="ABC_tran"/>
    <property type="match status" value="1"/>
</dbReference>
<accession>A0A1X7GYX5</accession>
<dbReference type="Pfam" id="PF00664">
    <property type="entry name" value="ABC_membrane"/>
    <property type="match status" value="1"/>
</dbReference>
<dbReference type="SMART" id="SM00382">
    <property type="entry name" value="AAA"/>
    <property type="match status" value="1"/>
</dbReference>
<evidence type="ECO:0000256" key="4">
    <source>
        <dbReference type="ARBA" id="ARBA00022840"/>
    </source>
</evidence>
<protein>
    <submittedName>
        <fullName evidence="10">Putative ATP-binding cassette transporter</fullName>
    </submittedName>
</protein>
<feature type="transmembrane region" description="Helical" evidence="7">
    <location>
        <begin position="613"/>
        <end position="633"/>
    </location>
</feature>
<feature type="transmembrane region" description="Helical" evidence="7">
    <location>
        <begin position="537"/>
        <end position="555"/>
    </location>
</feature>
<dbReference type="Gene3D" id="3.40.710.10">
    <property type="entry name" value="DD-peptidase/beta-lactamase superfamily"/>
    <property type="match status" value="1"/>
</dbReference>
<evidence type="ECO:0000256" key="2">
    <source>
        <dbReference type="ARBA" id="ARBA00022692"/>
    </source>
</evidence>
<proteinExistence type="predicted"/>
<keyword evidence="5 7" id="KW-1133">Transmembrane helix</keyword>
<dbReference type="Proteomes" id="UP000192940">
    <property type="component" value="Chromosome I"/>
</dbReference>
<sequence length="1033" mass="115490">MTLKQKIPLVSVVMLLWSSLLTPFTVLASLSSDELNRQLDKYIHERQEAAKVPGLAVVVVQGEKISYEQYSGYSDVEGKKRVSADTVFEIGSNSKAFTGLAILNLENEGLIRLNDPVSKYLPWFYMNNHGKKIEMTISQLLYHTSGIPTETIGDIPISNADDALEQTVRKLVGKEILHHKTLQPGEYYTYATINYDILGLIIQEVTGMSYEDYMQQNIIQPIGLENTFVRHEDAVKNGLATGYKLGFLSPRAYEAPRYRGNIPAGYVNSTPADITKWMQIQLGVVKPGGLDSSLIEKSHEIDTTVSPYFDGSSYAAGWSIYQSGGGEITHGGSNPNFSSFIMMRNDGELGVAVMANMNSDHTESIARGVMSILRDRAPVEPLPETYKKLDQVATFVLAVFSLAVLGLLYMMGRSVVEIRNGKRRWTSLSGWQIAKVSSSVIFLVLYLSGLYYMPIVLLDKLPWSMLYVWGPYSFVPAVIVAAVFGVVYTIYHILTQLFTVKKEKPFASLLMLGLVSGFGNAFIIFVINQSFGKEDNLTNGLLFYFALGILMYVCGQRYISTKLVTLTNNLVYEKRTELIGKVLKTPYEKLEQMEDGRLHAVLNNDTEEVSGSINVIISGVIAFVTLICCFIYLGMLNPYALLLSIGVIVLVAGLFFLLGSKAEKLWEESRDIQTIFFRMIGDMLKGFKELKLNQNKNRDFEAHMESSSNLYRLKRTEADVRFANVNVVGELLFTVVIGAVAFLFPVIFPNLLTTTVQTYVFVFLYMTGPVNGILNAYPTLLRCRISWKRIKDLSSEIEQLQDSENYVEKGHTSNDSLELSVRDVCYGYGGEEDSHFSVGPFDLSFGTGTITFITGGNGSGKTTLAKLITGLYKPTAGEISVNGKATSSEELGSMFSAIFSDYHLFERLYGINCSGKEEQIALLLQRLQLSDKVSIQDGKFSTTLLSTGQKKRLALLLTYLEDRPICLFDEWAADQDPEYRRHFYHEILPELKARGKCIIAITHDDRYFHLADTLIKLERGKTVLSENSKMLLV</sequence>
<dbReference type="SUPFAM" id="SSF90123">
    <property type="entry name" value="ABC transporter transmembrane region"/>
    <property type="match status" value="1"/>
</dbReference>
<dbReference type="Pfam" id="PF00144">
    <property type="entry name" value="Beta-lactamase"/>
    <property type="match status" value="1"/>
</dbReference>
<evidence type="ECO:0000256" key="3">
    <source>
        <dbReference type="ARBA" id="ARBA00022741"/>
    </source>
</evidence>
<dbReference type="GO" id="GO:0005886">
    <property type="term" value="C:plasma membrane"/>
    <property type="evidence" value="ECO:0007669"/>
    <property type="project" value="UniProtKB-SubCell"/>
</dbReference>
<feature type="transmembrane region" description="Helical" evidence="7">
    <location>
        <begin position="759"/>
        <end position="781"/>
    </location>
</feature>
<dbReference type="InterPro" id="IPR003593">
    <property type="entry name" value="AAA+_ATPase"/>
</dbReference>
<dbReference type="Gene3D" id="3.40.50.300">
    <property type="entry name" value="P-loop containing nucleotide triphosphate hydrolases"/>
    <property type="match status" value="1"/>
</dbReference>
<keyword evidence="3" id="KW-0547">Nucleotide-binding</keyword>
<dbReference type="AlphaFoldDB" id="A0A1X7GYX5"/>
<organism evidence="10 11">
    <name type="scientific">Paenibacillus uliginis N3/975</name>
    <dbReference type="NCBI Taxonomy" id="1313296"/>
    <lineage>
        <taxon>Bacteria</taxon>
        <taxon>Bacillati</taxon>
        <taxon>Bacillota</taxon>
        <taxon>Bacilli</taxon>
        <taxon>Bacillales</taxon>
        <taxon>Paenibacillaceae</taxon>
        <taxon>Paenibacillus</taxon>
    </lineage>
</organism>
<keyword evidence="2 7" id="KW-0812">Transmembrane</keyword>
<dbReference type="EMBL" id="LT840184">
    <property type="protein sequence ID" value="SMF76907.1"/>
    <property type="molecule type" value="Genomic_DNA"/>
</dbReference>
<dbReference type="PROSITE" id="PS50929">
    <property type="entry name" value="ABC_TM1F"/>
    <property type="match status" value="1"/>
</dbReference>
<dbReference type="PANTHER" id="PTHR46825:SF11">
    <property type="entry name" value="PENICILLIN-BINDING PROTEIN 4"/>
    <property type="match status" value="1"/>
</dbReference>
<evidence type="ECO:0000259" key="8">
    <source>
        <dbReference type="PROSITE" id="PS50893"/>
    </source>
</evidence>
<dbReference type="InterPro" id="IPR027417">
    <property type="entry name" value="P-loop_NTPase"/>
</dbReference>
<feature type="transmembrane region" description="Helical" evidence="7">
    <location>
        <begin position="392"/>
        <end position="412"/>
    </location>
</feature>
<dbReference type="SUPFAM" id="SSF52540">
    <property type="entry name" value="P-loop containing nucleoside triphosphate hydrolases"/>
    <property type="match status" value="1"/>
</dbReference>
<name>A0A1X7GYX5_9BACL</name>
<dbReference type="InterPro" id="IPR005898">
    <property type="entry name" value="Cyc_pep_transpt_SyrD/YojI"/>
</dbReference>
<keyword evidence="6 7" id="KW-0472">Membrane</keyword>
<gene>
    <name evidence="10" type="ORF">SAMN05661091_1370</name>
</gene>
<dbReference type="GO" id="GO:0005524">
    <property type="term" value="F:ATP binding"/>
    <property type="evidence" value="ECO:0007669"/>
    <property type="project" value="UniProtKB-KW"/>
</dbReference>
<feature type="transmembrane region" description="Helical" evidence="7">
    <location>
        <begin position="433"/>
        <end position="453"/>
    </location>
</feature>
<evidence type="ECO:0000256" key="7">
    <source>
        <dbReference type="SAM" id="Phobius"/>
    </source>
</evidence>
<dbReference type="InterPro" id="IPR001466">
    <property type="entry name" value="Beta-lactam-related"/>
</dbReference>
<evidence type="ECO:0000256" key="5">
    <source>
        <dbReference type="ARBA" id="ARBA00022989"/>
    </source>
</evidence>
<feature type="domain" description="ABC transmembrane type-1" evidence="9">
    <location>
        <begin position="506"/>
        <end position="782"/>
    </location>
</feature>
<dbReference type="STRING" id="1313296.SAMN05661091_1370"/>
<feature type="transmembrane region" description="Helical" evidence="7">
    <location>
        <begin position="506"/>
        <end position="531"/>
    </location>
</feature>
<dbReference type="GO" id="GO:1904680">
    <property type="term" value="F:peptide transmembrane transporter activity"/>
    <property type="evidence" value="ECO:0007669"/>
    <property type="project" value="InterPro"/>
</dbReference>
<dbReference type="InterPro" id="IPR036640">
    <property type="entry name" value="ABC1_TM_sf"/>
</dbReference>
<dbReference type="InterPro" id="IPR050491">
    <property type="entry name" value="AmpC-like"/>
</dbReference>
<dbReference type="GO" id="GO:0015833">
    <property type="term" value="P:peptide transport"/>
    <property type="evidence" value="ECO:0007669"/>
    <property type="project" value="InterPro"/>
</dbReference>
<feature type="transmembrane region" description="Helical" evidence="7">
    <location>
        <begin position="639"/>
        <end position="658"/>
    </location>
</feature>
<dbReference type="InterPro" id="IPR003439">
    <property type="entry name" value="ABC_transporter-like_ATP-bd"/>
</dbReference>
<reference evidence="10 11" key="1">
    <citation type="submission" date="2017-04" db="EMBL/GenBank/DDBJ databases">
        <authorList>
            <person name="Afonso C.L."/>
            <person name="Miller P.J."/>
            <person name="Scott M.A."/>
            <person name="Spackman E."/>
            <person name="Goraichik I."/>
            <person name="Dimitrov K.M."/>
            <person name="Suarez D.L."/>
            <person name="Swayne D.E."/>
        </authorList>
    </citation>
    <scope>NUCLEOTIDE SEQUENCE [LARGE SCALE GENOMIC DNA]</scope>
    <source>
        <strain evidence="10 11">N3/975</strain>
    </source>
</reference>
<evidence type="ECO:0000313" key="10">
    <source>
        <dbReference type="EMBL" id="SMF76907.1"/>
    </source>
</evidence>
<dbReference type="NCBIfam" id="TIGR01194">
    <property type="entry name" value="cyc_pep_trnsptr"/>
    <property type="match status" value="1"/>
</dbReference>
<evidence type="ECO:0000259" key="9">
    <source>
        <dbReference type="PROSITE" id="PS50929"/>
    </source>
</evidence>
<dbReference type="GO" id="GO:0016887">
    <property type="term" value="F:ATP hydrolysis activity"/>
    <property type="evidence" value="ECO:0007669"/>
    <property type="project" value="InterPro"/>
</dbReference>
<dbReference type="RefSeq" id="WP_208918317.1">
    <property type="nucleotide sequence ID" value="NZ_LT840184.1"/>
</dbReference>
<dbReference type="PANTHER" id="PTHR46825">
    <property type="entry name" value="D-ALANYL-D-ALANINE-CARBOXYPEPTIDASE/ENDOPEPTIDASE AMPH"/>
    <property type="match status" value="1"/>
</dbReference>
<evidence type="ECO:0000313" key="11">
    <source>
        <dbReference type="Proteomes" id="UP000192940"/>
    </source>
</evidence>
<dbReference type="Gene3D" id="1.20.1560.10">
    <property type="entry name" value="ABC transporter type 1, transmembrane domain"/>
    <property type="match status" value="1"/>
</dbReference>
<comment type="subcellular location">
    <subcellularLocation>
        <location evidence="1">Cell membrane</location>
        <topology evidence="1">Multi-pass membrane protein</topology>
    </subcellularLocation>
</comment>
<keyword evidence="11" id="KW-1185">Reference proteome</keyword>
<evidence type="ECO:0000256" key="1">
    <source>
        <dbReference type="ARBA" id="ARBA00004651"/>
    </source>
</evidence>
<feature type="transmembrane region" description="Helical" evidence="7">
    <location>
        <begin position="722"/>
        <end position="747"/>
    </location>
</feature>
<dbReference type="PROSITE" id="PS50893">
    <property type="entry name" value="ABC_TRANSPORTER_2"/>
    <property type="match status" value="1"/>
</dbReference>
<evidence type="ECO:0000256" key="6">
    <source>
        <dbReference type="ARBA" id="ARBA00023136"/>
    </source>
</evidence>
<feature type="transmembrane region" description="Helical" evidence="7">
    <location>
        <begin position="473"/>
        <end position="494"/>
    </location>
</feature>
<dbReference type="GO" id="GO:0140359">
    <property type="term" value="F:ABC-type transporter activity"/>
    <property type="evidence" value="ECO:0007669"/>
    <property type="project" value="InterPro"/>
</dbReference>
<feature type="domain" description="ABC transporter" evidence="8">
    <location>
        <begin position="819"/>
        <end position="1033"/>
    </location>
</feature>
<keyword evidence="4 10" id="KW-0067">ATP-binding</keyword>
<dbReference type="SUPFAM" id="SSF56601">
    <property type="entry name" value="beta-lactamase/transpeptidase-like"/>
    <property type="match status" value="1"/>
</dbReference>
<dbReference type="InterPro" id="IPR012338">
    <property type="entry name" value="Beta-lactam/transpept-like"/>
</dbReference>
<dbReference type="InterPro" id="IPR011527">
    <property type="entry name" value="ABC1_TM_dom"/>
</dbReference>